<dbReference type="EMBL" id="CM043015">
    <property type="protein sequence ID" value="KAI4469466.1"/>
    <property type="molecule type" value="Genomic_DNA"/>
</dbReference>
<organism evidence="1 2">
    <name type="scientific">Holotrichia oblita</name>
    <name type="common">Chafer beetle</name>
    <dbReference type="NCBI Taxonomy" id="644536"/>
    <lineage>
        <taxon>Eukaryota</taxon>
        <taxon>Metazoa</taxon>
        <taxon>Ecdysozoa</taxon>
        <taxon>Arthropoda</taxon>
        <taxon>Hexapoda</taxon>
        <taxon>Insecta</taxon>
        <taxon>Pterygota</taxon>
        <taxon>Neoptera</taxon>
        <taxon>Endopterygota</taxon>
        <taxon>Coleoptera</taxon>
        <taxon>Polyphaga</taxon>
        <taxon>Scarabaeiformia</taxon>
        <taxon>Scarabaeidae</taxon>
        <taxon>Melolonthinae</taxon>
        <taxon>Holotrichia</taxon>
    </lineage>
</organism>
<gene>
    <name evidence="1" type="ORF">MML48_1g00146</name>
</gene>
<evidence type="ECO:0000313" key="1">
    <source>
        <dbReference type="EMBL" id="KAI4469466.1"/>
    </source>
</evidence>
<name>A0ACB9TRQ8_HOLOL</name>
<protein>
    <submittedName>
        <fullName evidence="1">Phosphatidylinositol glycan class c</fullName>
    </submittedName>
</protein>
<proteinExistence type="predicted"/>
<evidence type="ECO:0000313" key="2">
    <source>
        <dbReference type="Proteomes" id="UP001056778"/>
    </source>
</evidence>
<accession>A0ACB9TRQ8</accession>
<sequence>MPEPKSWKKILYEDQGYPDDYTDKTFLKDLRKNVKVEEISLTEAILGATCLIQELCTVVFLTLVYVHLYNDWIHPDVVMISSNVLAVLGFLLYNKTINLAKGMMNHIRTFIIFYIFARFFSPVLYTLTDTISTDTIYATTFLMMVIHLIFFDYGLSAAIVSNSLSLSAAIFASICLASRLASSYHALSLITVAISCFLLFPVLRNKYPKSIIITILLILSVLYILFKVSKVMTAVFVITLIFIGLVCPVLFIRYQSYKQNIYGPWDEAIIDNAVHINDLIYS</sequence>
<comment type="caution">
    <text evidence="1">The sequence shown here is derived from an EMBL/GenBank/DDBJ whole genome shotgun (WGS) entry which is preliminary data.</text>
</comment>
<reference evidence="1" key="1">
    <citation type="submission" date="2022-04" db="EMBL/GenBank/DDBJ databases">
        <title>Chromosome-scale genome assembly of Holotrichia oblita Faldermann.</title>
        <authorList>
            <person name="Rongchong L."/>
        </authorList>
    </citation>
    <scope>NUCLEOTIDE SEQUENCE</scope>
    <source>
        <strain evidence="1">81SQS9</strain>
    </source>
</reference>
<dbReference type="Proteomes" id="UP001056778">
    <property type="component" value="Chromosome 1"/>
</dbReference>
<keyword evidence="2" id="KW-1185">Reference proteome</keyword>